<dbReference type="AlphaFoldDB" id="A0AAV7UPI0"/>
<feature type="region of interest" description="Disordered" evidence="1">
    <location>
        <begin position="1"/>
        <end position="32"/>
    </location>
</feature>
<name>A0AAV7UPI0_PLEWA</name>
<keyword evidence="4" id="KW-1185">Reference proteome</keyword>
<feature type="compositionally biased region" description="Basic and acidic residues" evidence="1">
    <location>
        <begin position="1"/>
        <end position="16"/>
    </location>
</feature>
<reference evidence="3" key="1">
    <citation type="journal article" date="2022" name="bioRxiv">
        <title>Sequencing and chromosome-scale assembly of the giantPleurodeles waltlgenome.</title>
        <authorList>
            <person name="Brown T."/>
            <person name="Elewa A."/>
            <person name="Iarovenko S."/>
            <person name="Subramanian E."/>
            <person name="Araus A.J."/>
            <person name="Petzold A."/>
            <person name="Susuki M."/>
            <person name="Suzuki K.-i.T."/>
            <person name="Hayashi T."/>
            <person name="Toyoda A."/>
            <person name="Oliveira C."/>
            <person name="Osipova E."/>
            <person name="Leigh N.D."/>
            <person name="Simon A."/>
            <person name="Yun M.H."/>
        </authorList>
    </citation>
    <scope>NUCLEOTIDE SEQUENCE</scope>
    <source>
        <strain evidence="3">20211129_DDA</strain>
        <tissue evidence="3">Liver</tissue>
    </source>
</reference>
<organism evidence="3 4">
    <name type="scientific">Pleurodeles waltl</name>
    <name type="common">Iberian ribbed newt</name>
    <dbReference type="NCBI Taxonomy" id="8319"/>
    <lineage>
        <taxon>Eukaryota</taxon>
        <taxon>Metazoa</taxon>
        <taxon>Chordata</taxon>
        <taxon>Craniata</taxon>
        <taxon>Vertebrata</taxon>
        <taxon>Euteleostomi</taxon>
        <taxon>Amphibia</taxon>
        <taxon>Batrachia</taxon>
        <taxon>Caudata</taxon>
        <taxon>Salamandroidea</taxon>
        <taxon>Salamandridae</taxon>
        <taxon>Pleurodelinae</taxon>
        <taxon>Pleurodeles</taxon>
    </lineage>
</organism>
<evidence type="ECO:0000256" key="1">
    <source>
        <dbReference type="SAM" id="MobiDB-lite"/>
    </source>
</evidence>
<evidence type="ECO:0000313" key="3">
    <source>
        <dbReference type="EMBL" id="KAJ1190960.1"/>
    </source>
</evidence>
<keyword evidence="2" id="KW-0472">Membrane</keyword>
<dbReference type="Proteomes" id="UP001066276">
    <property type="component" value="Chromosome 2_2"/>
</dbReference>
<keyword evidence="2" id="KW-0812">Transmembrane</keyword>
<evidence type="ECO:0000256" key="2">
    <source>
        <dbReference type="SAM" id="Phobius"/>
    </source>
</evidence>
<comment type="caution">
    <text evidence="3">The sequence shown here is derived from an EMBL/GenBank/DDBJ whole genome shotgun (WGS) entry which is preliminary data.</text>
</comment>
<proteinExistence type="predicted"/>
<feature type="transmembrane region" description="Helical" evidence="2">
    <location>
        <begin position="68"/>
        <end position="89"/>
    </location>
</feature>
<sequence length="119" mass="13158">MRPRSEEGPGQPDRHTGCNRAGSAPGRTFSHLHSAPLGRSWSHHCPSPHLFLRPIQPSSRQATTRPRWGPWIASFSSCCFAWTIVWFPAASLVPVCDRFQFYGGLGRELLVYATAILGG</sequence>
<dbReference type="EMBL" id="JANPWB010000004">
    <property type="protein sequence ID" value="KAJ1190960.1"/>
    <property type="molecule type" value="Genomic_DNA"/>
</dbReference>
<gene>
    <name evidence="3" type="ORF">NDU88_000277</name>
</gene>
<protein>
    <submittedName>
        <fullName evidence="3">Uncharacterized protein</fullName>
    </submittedName>
</protein>
<accession>A0AAV7UPI0</accession>
<keyword evidence="2" id="KW-1133">Transmembrane helix</keyword>
<evidence type="ECO:0000313" key="4">
    <source>
        <dbReference type="Proteomes" id="UP001066276"/>
    </source>
</evidence>